<sequence>MQLYSSVCGRSLAWVAILTLGLWGSGESIARSAEKTLDIVIQGGKVVDGTGAPWYIADIGISGGKIVRIGHIPAEDAKEVIDARGLVVAPGFVDMMGQTATPMLEDPKTALNLLTQGITTINAGEGSSAAPLGKEEEARQGYTTMAEYFALVELKGLPVNVVQTIGHTQVRRLVIGEVDRRPSDAEMKEMQELVREAMEAGAIGVSTALIYPPAIYAQTKEIAMLAATAGEYGGRYFTHMRNEGDRLLEAIDEALDIGREGNTPVHIFHLKAAGQQNWGKMQLAIAKIKAARAAGQQVTADIYPYMNNGLGIAALIHPRHFSKGHEQLVRRLDDVQLRAEIRQEMETTEGWENWFRHANHDWNRIVIGSSNDARYTKHDGKTVQEIATAMEEEPWDTFFNLVRSGAFALPQTMSDANKILAMQQNFVSFCTDVGPAGGSRSASHPRAFGAFPRLLSRYVRDLGAISLEQAVAQASAAATNNVLAFDRGRISQGLAADVIVFNYEDLVDHADFSNPSALSEGMKHVIVGGVPVLRDGEMTDARPGRVLRGPGYQASKAAAEVASGEPDQRFASYDRLVHAFMQEHQVPGVSIAVTNHGKLAFARGYGYADVATGEQVDSSSLFRIASLSKPITAVAILQLIERGQIELDSKVFEVLDKQDAIQSVKDSDPRLREITLRHLLEHRGGWDRNESFDAMFQSVRFAEQLGVTPPANQATVIQAMFSQPLDFDPGERYAYSNFGYCLLGRVIEHLSGQSYEEYVKEHVLLPLGITQMRIGATRLQGRAEHEVRYYQPGTGRSVFSADLRDEVPKPYGAWNLEAMDSHGGWIASASDLVKFAAAFDDPDHCPLLSRESIERMYARPPGLAGYEAEGEEKKTYYSLGWNNRPVGDGQVNHWHTGSLDGTATILIRRHDGKNFAALLNARVSPTSAHLGSAIDQLLHRAANEVSDWP</sequence>
<evidence type="ECO:0000313" key="3">
    <source>
        <dbReference type="EMBL" id="QDV26792.1"/>
    </source>
</evidence>
<dbReference type="Gene3D" id="3.30.1490.130">
    <property type="entry name" value="D-aminoacylase. Domain 3"/>
    <property type="match status" value="1"/>
</dbReference>
<dbReference type="CDD" id="cd01297">
    <property type="entry name" value="D-aminoacylase"/>
    <property type="match status" value="1"/>
</dbReference>
<evidence type="ECO:0000259" key="2">
    <source>
        <dbReference type="Pfam" id="PF07969"/>
    </source>
</evidence>
<dbReference type="EC" id="3.5.1.82" evidence="3"/>
<dbReference type="Gene3D" id="3.40.710.10">
    <property type="entry name" value="DD-peptidase/beta-lactamase superfamily"/>
    <property type="match status" value="1"/>
</dbReference>
<keyword evidence="3" id="KW-0378">Hydrolase</keyword>
<dbReference type="PANTHER" id="PTHR43283:SF3">
    <property type="entry name" value="BETA-LACTAMASE FAMILY PROTEIN (AFU_ORTHOLOGUE AFUA_5G07500)"/>
    <property type="match status" value="1"/>
</dbReference>
<dbReference type="InterPro" id="IPR012338">
    <property type="entry name" value="Beta-lactam/transpept-like"/>
</dbReference>
<accession>A0A518GDW8</accession>
<dbReference type="AlphaFoldDB" id="A0A518GDW8"/>
<dbReference type="InterPro" id="IPR023100">
    <property type="entry name" value="D-aminoacylase_insert_dom_sf"/>
</dbReference>
<dbReference type="SUPFAM" id="SSF51556">
    <property type="entry name" value="Metallo-dependent hydrolases"/>
    <property type="match status" value="1"/>
</dbReference>
<proteinExistence type="predicted"/>
<dbReference type="InterPro" id="IPR050789">
    <property type="entry name" value="Diverse_Enzym_Activities"/>
</dbReference>
<keyword evidence="4" id="KW-1185">Reference proteome</keyword>
<dbReference type="Gene3D" id="3.20.20.140">
    <property type="entry name" value="Metal-dependent hydrolases"/>
    <property type="match status" value="1"/>
</dbReference>
<dbReference type="InterPro" id="IPR032466">
    <property type="entry name" value="Metal_Hydrolase"/>
</dbReference>
<dbReference type="InterPro" id="IPR013108">
    <property type="entry name" value="Amidohydro_3"/>
</dbReference>
<dbReference type="InterPro" id="IPR001466">
    <property type="entry name" value="Beta-lactam-related"/>
</dbReference>
<dbReference type="PANTHER" id="PTHR43283">
    <property type="entry name" value="BETA-LACTAMASE-RELATED"/>
    <property type="match status" value="1"/>
</dbReference>
<dbReference type="GO" id="GO:0047421">
    <property type="term" value="F:N-acyl-D-glutamate deacylase activity"/>
    <property type="evidence" value="ECO:0007669"/>
    <property type="project" value="UniProtKB-EC"/>
</dbReference>
<dbReference type="SUPFAM" id="SSF56601">
    <property type="entry name" value="beta-lactamase/transpeptidase-like"/>
    <property type="match status" value="1"/>
</dbReference>
<reference evidence="3 4" key="1">
    <citation type="submission" date="2019-02" db="EMBL/GenBank/DDBJ databases">
        <title>Deep-cultivation of Planctomycetes and their phenomic and genomic characterization uncovers novel biology.</title>
        <authorList>
            <person name="Wiegand S."/>
            <person name="Jogler M."/>
            <person name="Boedeker C."/>
            <person name="Pinto D."/>
            <person name="Vollmers J."/>
            <person name="Rivas-Marin E."/>
            <person name="Kohn T."/>
            <person name="Peeters S.H."/>
            <person name="Heuer A."/>
            <person name="Rast P."/>
            <person name="Oberbeckmann S."/>
            <person name="Bunk B."/>
            <person name="Jeske O."/>
            <person name="Meyerdierks A."/>
            <person name="Storesund J.E."/>
            <person name="Kallscheuer N."/>
            <person name="Luecker S."/>
            <person name="Lage O.M."/>
            <person name="Pohl T."/>
            <person name="Merkel B.J."/>
            <person name="Hornburger P."/>
            <person name="Mueller R.-W."/>
            <person name="Bruemmer F."/>
            <person name="Labrenz M."/>
            <person name="Spormann A.M."/>
            <person name="Op den Camp H."/>
            <person name="Overmann J."/>
            <person name="Amann R."/>
            <person name="Jetten M.S.M."/>
            <person name="Mascher T."/>
            <person name="Medema M.H."/>
            <person name="Devos D.P."/>
            <person name="Kaster A.-K."/>
            <person name="Ovreas L."/>
            <person name="Rohde M."/>
            <person name="Galperin M.Y."/>
            <person name="Jogler C."/>
        </authorList>
    </citation>
    <scope>NUCLEOTIDE SEQUENCE [LARGE SCALE GENOMIC DNA]</scope>
    <source>
        <strain evidence="3 4">Q31a</strain>
    </source>
</reference>
<dbReference type="SUPFAM" id="SSF51338">
    <property type="entry name" value="Composite domain of metallo-dependent hydrolases"/>
    <property type="match status" value="1"/>
</dbReference>
<name>A0A518GDW8_9BACT</name>
<gene>
    <name evidence="3" type="ORF">Q31a_51710</name>
</gene>
<dbReference type="Pfam" id="PF07969">
    <property type="entry name" value="Amidohydro_3"/>
    <property type="match status" value="1"/>
</dbReference>
<dbReference type="Proteomes" id="UP000318017">
    <property type="component" value="Chromosome"/>
</dbReference>
<dbReference type="Gene3D" id="2.30.40.10">
    <property type="entry name" value="Urease, subunit C, domain 1"/>
    <property type="match status" value="1"/>
</dbReference>
<dbReference type="Pfam" id="PF00144">
    <property type="entry name" value="Beta-lactamase"/>
    <property type="match status" value="1"/>
</dbReference>
<evidence type="ECO:0000313" key="4">
    <source>
        <dbReference type="Proteomes" id="UP000318017"/>
    </source>
</evidence>
<feature type="domain" description="Amidohydrolase 3" evidence="2">
    <location>
        <begin position="79"/>
        <end position="532"/>
    </location>
</feature>
<protein>
    <submittedName>
        <fullName evidence="3">N-acyl-D-glutamate deacylase</fullName>
        <ecNumber evidence="3">3.5.1.82</ecNumber>
    </submittedName>
</protein>
<dbReference type="KEGG" id="ahel:Q31a_51710"/>
<dbReference type="EMBL" id="CP036298">
    <property type="protein sequence ID" value="QDV26792.1"/>
    <property type="molecule type" value="Genomic_DNA"/>
</dbReference>
<dbReference type="RefSeq" id="WP_145083207.1">
    <property type="nucleotide sequence ID" value="NZ_CP036298.1"/>
</dbReference>
<feature type="domain" description="Beta-lactamase-related" evidence="1">
    <location>
        <begin position="574"/>
        <end position="926"/>
    </location>
</feature>
<dbReference type="OrthoDB" id="9797709at2"/>
<dbReference type="InterPro" id="IPR011059">
    <property type="entry name" value="Metal-dep_hydrolase_composite"/>
</dbReference>
<evidence type="ECO:0000259" key="1">
    <source>
        <dbReference type="Pfam" id="PF00144"/>
    </source>
</evidence>
<organism evidence="3 4">
    <name type="scientific">Aureliella helgolandensis</name>
    <dbReference type="NCBI Taxonomy" id="2527968"/>
    <lineage>
        <taxon>Bacteria</taxon>
        <taxon>Pseudomonadati</taxon>
        <taxon>Planctomycetota</taxon>
        <taxon>Planctomycetia</taxon>
        <taxon>Pirellulales</taxon>
        <taxon>Pirellulaceae</taxon>
        <taxon>Aureliella</taxon>
    </lineage>
</organism>